<organism evidence="2 3">
    <name type="scientific">Marasmius crinis-equi</name>
    <dbReference type="NCBI Taxonomy" id="585013"/>
    <lineage>
        <taxon>Eukaryota</taxon>
        <taxon>Fungi</taxon>
        <taxon>Dikarya</taxon>
        <taxon>Basidiomycota</taxon>
        <taxon>Agaricomycotina</taxon>
        <taxon>Agaricomycetes</taxon>
        <taxon>Agaricomycetidae</taxon>
        <taxon>Agaricales</taxon>
        <taxon>Marasmiineae</taxon>
        <taxon>Marasmiaceae</taxon>
        <taxon>Marasmius</taxon>
    </lineage>
</organism>
<dbReference type="Proteomes" id="UP001465976">
    <property type="component" value="Unassembled WGS sequence"/>
</dbReference>
<dbReference type="SUPFAM" id="SSF53474">
    <property type="entry name" value="alpha/beta-Hydrolases"/>
    <property type="match status" value="1"/>
</dbReference>
<sequence>MTTIRKAQYNVSESVQIFFTDTGPPPNSNDYTTLVIIHGSSFTGATFDSLHDHVHERNMRAVALNRREYPGSTPYTPSELEELHQGRQSFLDQHALFVGRFLRNLIQEENIPQISRDGKSGGIAVMGWSMGCVTAMTLFSNPDVFDEGLYDLLQNYVKGLVLYDPPEIAFGYDIPTKVSDETSLYHPWSEPVSNATPAEEYRTKFLFWIASFYDHDLSTVSSEWQNLSGFDGRKRSERCLADPWSDEYLHKYADYGAAGRSEPPMYSTSMKSAVRDMVNKALFDETLARSFFPQLRVAYMWASCSTWTCLWTWKEIERLNKECTDKGMAVRPIKFLKIENANHFAHLVDPPRFLELVAEGISS</sequence>
<dbReference type="Pfam" id="PF12697">
    <property type="entry name" value="Abhydrolase_6"/>
    <property type="match status" value="1"/>
</dbReference>
<evidence type="ECO:0000259" key="1">
    <source>
        <dbReference type="Pfam" id="PF12697"/>
    </source>
</evidence>
<keyword evidence="3" id="KW-1185">Reference proteome</keyword>
<evidence type="ECO:0000313" key="2">
    <source>
        <dbReference type="EMBL" id="KAL0566317.1"/>
    </source>
</evidence>
<name>A0ABR3ETS7_9AGAR</name>
<gene>
    <name evidence="2" type="ORF">V5O48_015701</name>
</gene>
<proteinExistence type="predicted"/>
<reference evidence="2 3" key="1">
    <citation type="submission" date="2024-02" db="EMBL/GenBank/DDBJ databases">
        <title>A draft genome for the cacao thread blight pathogen Marasmius crinis-equi.</title>
        <authorList>
            <person name="Cohen S.P."/>
            <person name="Baruah I.K."/>
            <person name="Amoako-Attah I."/>
            <person name="Bukari Y."/>
            <person name="Meinhardt L.W."/>
            <person name="Bailey B.A."/>
        </authorList>
    </citation>
    <scope>NUCLEOTIDE SEQUENCE [LARGE SCALE GENOMIC DNA]</scope>
    <source>
        <strain evidence="2 3">GH-76</strain>
    </source>
</reference>
<feature type="domain" description="AB hydrolase-1" evidence="1">
    <location>
        <begin position="34"/>
        <end position="353"/>
    </location>
</feature>
<dbReference type="Gene3D" id="3.40.50.1820">
    <property type="entry name" value="alpha/beta hydrolase"/>
    <property type="match status" value="1"/>
</dbReference>
<protein>
    <recommendedName>
        <fullName evidence="1">AB hydrolase-1 domain-containing protein</fullName>
    </recommendedName>
</protein>
<dbReference type="EMBL" id="JBAHYK010001939">
    <property type="protein sequence ID" value="KAL0566317.1"/>
    <property type="molecule type" value="Genomic_DNA"/>
</dbReference>
<dbReference type="InterPro" id="IPR029058">
    <property type="entry name" value="AB_hydrolase_fold"/>
</dbReference>
<accession>A0ABR3ETS7</accession>
<dbReference type="InterPro" id="IPR000073">
    <property type="entry name" value="AB_hydrolase_1"/>
</dbReference>
<evidence type="ECO:0000313" key="3">
    <source>
        <dbReference type="Proteomes" id="UP001465976"/>
    </source>
</evidence>
<comment type="caution">
    <text evidence="2">The sequence shown here is derived from an EMBL/GenBank/DDBJ whole genome shotgun (WGS) entry which is preliminary data.</text>
</comment>